<feature type="compositionally biased region" description="Basic and acidic residues" evidence="1">
    <location>
        <begin position="48"/>
        <end position="58"/>
    </location>
</feature>
<feature type="compositionally biased region" description="Basic residues" evidence="1">
    <location>
        <begin position="210"/>
        <end position="219"/>
    </location>
</feature>
<reference evidence="2 3" key="1">
    <citation type="submission" date="2017-11" db="EMBL/GenBank/DDBJ databases">
        <title>Comparative genomics of Botrytis spp.</title>
        <authorList>
            <person name="Valero-Jimenez C.A."/>
            <person name="Tapia P."/>
            <person name="Veloso J."/>
            <person name="Silva-Moreno E."/>
            <person name="Staats M."/>
            <person name="Valdes J.H."/>
            <person name="Van Kan J.A.L."/>
        </authorList>
    </citation>
    <scope>NUCLEOTIDE SEQUENCE [LARGE SCALE GENOMIC DNA]</scope>
    <source>
        <strain evidence="2 3">MUCL2830</strain>
    </source>
</reference>
<organism evidence="2 3">
    <name type="scientific">Botryotinia calthae</name>
    <dbReference type="NCBI Taxonomy" id="38488"/>
    <lineage>
        <taxon>Eukaryota</taxon>
        <taxon>Fungi</taxon>
        <taxon>Dikarya</taxon>
        <taxon>Ascomycota</taxon>
        <taxon>Pezizomycotina</taxon>
        <taxon>Leotiomycetes</taxon>
        <taxon>Helotiales</taxon>
        <taxon>Sclerotiniaceae</taxon>
        <taxon>Botryotinia</taxon>
    </lineage>
</organism>
<proteinExistence type="predicted"/>
<feature type="compositionally biased region" description="Basic and acidic residues" evidence="1">
    <location>
        <begin position="153"/>
        <end position="165"/>
    </location>
</feature>
<dbReference type="Proteomes" id="UP000297299">
    <property type="component" value="Unassembled WGS sequence"/>
</dbReference>
<feature type="region of interest" description="Disordered" evidence="1">
    <location>
        <begin position="48"/>
        <end position="165"/>
    </location>
</feature>
<gene>
    <name evidence="2" type="ORF">BOTCAL_0313g00010</name>
</gene>
<accession>A0A4Y8CWH3</accession>
<dbReference type="AlphaFoldDB" id="A0A4Y8CWH3"/>
<dbReference type="OrthoDB" id="3556885at2759"/>
<name>A0A4Y8CWH3_9HELO</name>
<feature type="region of interest" description="Disordered" evidence="1">
    <location>
        <begin position="197"/>
        <end position="219"/>
    </location>
</feature>
<evidence type="ECO:0000256" key="1">
    <source>
        <dbReference type="SAM" id="MobiDB-lite"/>
    </source>
</evidence>
<evidence type="ECO:0000313" key="2">
    <source>
        <dbReference type="EMBL" id="TEY46810.1"/>
    </source>
</evidence>
<protein>
    <submittedName>
        <fullName evidence="2">Uncharacterized protein</fullName>
    </submittedName>
</protein>
<evidence type="ECO:0000313" key="3">
    <source>
        <dbReference type="Proteomes" id="UP000297299"/>
    </source>
</evidence>
<comment type="caution">
    <text evidence="2">The sequence shown here is derived from an EMBL/GenBank/DDBJ whole genome shotgun (WGS) entry which is preliminary data.</text>
</comment>
<keyword evidence="3" id="KW-1185">Reference proteome</keyword>
<dbReference type="EMBL" id="PHWZ01000312">
    <property type="protein sequence ID" value="TEY46810.1"/>
    <property type="molecule type" value="Genomic_DNA"/>
</dbReference>
<sequence>MEPDNERGVAEKMLEDDEIQGVELLLFMKAKPISDADAIFVETVRQQREPPKFDERLEAGSCQDTLSWRGSPAPEDFPMSPPKSGSPSDSKDTKPTHELTPQPVEHGPAKRQRGTGGAGRAPTASAVKAARQKKKILARKQAAVTPRPPMTAEQKKAAKEARDAMEKMHLQRSFKKRDRGEVGLALNAIGAPLPAAGVPAELSVNERKPRFSKPKPKQE</sequence>